<proteinExistence type="inferred from homology"/>
<dbReference type="FunFam" id="3.65.10.10:FF:000005">
    <property type="entry name" value="3-phosphoshikimate 1-carboxyvinyltransferase"/>
    <property type="match status" value="1"/>
</dbReference>
<dbReference type="PANTHER" id="PTHR21090">
    <property type="entry name" value="AROM/DEHYDROQUINATE SYNTHASE"/>
    <property type="match status" value="1"/>
</dbReference>
<feature type="binding site" evidence="9">
    <location>
        <position position="419"/>
    </location>
    <ligand>
        <name>phosphoenolpyruvate</name>
        <dbReference type="ChEBI" id="CHEBI:58702"/>
    </ligand>
</feature>
<dbReference type="Gene3D" id="3.65.10.10">
    <property type="entry name" value="Enolpyruvate transferase domain"/>
    <property type="match status" value="2"/>
</dbReference>
<evidence type="ECO:0000256" key="5">
    <source>
        <dbReference type="ARBA" id="ARBA00022605"/>
    </source>
</evidence>
<dbReference type="EMBL" id="AEEL01000016">
    <property type="protein sequence ID" value="EFM27179.1"/>
    <property type="molecule type" value="Genomic_DNA"/>
</dbReference>
<evidence type="ECO:0000256" key="8">
    <source>
        <dbReference type="ARBA" id="ARBA00044633"/>
    </source>
</evidence>
<evidence type="ECO:0000256" key="9">
    <source>
        <dbReference type="HAMAP-Rule" id="MF_00210"/>
    </source>
</evidence>
<feature type="binding site" evidence="9">
    <location>
        <position position="54"/>
    </location>
    <ligand>
        <name>phosphoenolpyruvate</name>
        <dbReference type="ChEBI" id="CHEBI:58702"/>
    </ligand>
</feature>
<feature type="binding site" evidence="9">
    <location>
        <position position="154"/>
    </location>
    <ligand>
        <name>phosphoenolpyruvate</name>
        <dbReference type="ChEBI" id="CHEBI:58702"/>
    </ligand>
</feature>
<dbReference type="FunFam" id="3.65.10.10:FF:000006">
    <property type="entry name" value="3-phosphoshikimate 1-carboxyvinyltransferase"/>
    <property type="match status" value="1"/>
</dbReference>
<dbReference type="PROSITE" id="PS00104">
    <property type="entry name" value="EPSP_SYNTHASE_1"/>
    <property type="match status" value="1"/>
</dbReference>
<dbReference type="Pfam" id="PF00275">
    <property type="entry name" value="EPSP_synthase"/>
    <property type="match status" value="1"/>
</dbReference>
<dbReference type="PANTHER" id="PTHR21090:SF5">
    <property type="entry name" value="PENTAFUNCTIONAL AROM POLYPEPTIDE"/>
    <property type="match status" value="1"/>
</dbReference>
<dbReference type="Proteomes" id="UP000004290">
    <property type="component" value="Unassembled WGS sequence"/>
</dbReference>
<evidence type="ECO:0000256" key="4">
    <source>
        <dbReference type="ARBA" id="ARBA00022490"/>
    </source>
</evidence>
<reference evidence="11 12" key="1">
    <citation type="submission" date="2010-07" db="EMBL/GenBank/DDBJ databases">
        <authorList>
            <person name="Muzny D."/>
            <person name="Qin X."/>
            <person name="Deng J."/>
            <person name="Jiang H."/>
            <person name="Liu Y."/>
            <person name="Qu J."/>
            <person name="Song X.-Z."/>
            <person name="Zhang L."/>
            <person name="Thornton R."/>
            <person name="Coyle M."/>
            <person name="Francisco L."/>
            <person name="Jackson L."/>
            <person name="Javaid M."/>
            <person name="Korchina V."/>
            <person name="Kovar C."/>
            <person name="Mata R."/>
            <person name="Mathew T."/>
            <person name="Ngo R."/>
            <person name="Nguyen L."/>
            <person name="Nguyen N."/>
            <person name="Okwuonu G."/>
            <person name="Ongeri F."/>
            <person name="Pham C."/>
            <person name="Simmons D."/>
            <person name="Wilczek-Boney K."/>
            <person name="Hale W."/>
            <person name="Jakkamsetti A."/>
            <person name="Pham P."/>
            <person name="Ruth R."/>
            <person name="San Lucas F."/>
            <person name="Warren J."/>
            <person name="Zhang J."/>
            <person name="Zhao Z."/>
            <person name="Zhou C."/>
            <person name="Zhu D."/>
            <person name="Lee S."/>
            <person name="Bess C."/>
            <person name="Blankenburg K."/>
            <person name="Forbes L."/>
            <person name="Fu Q."/>
            <person name="Gubbala S."/>
            <person name="Hirani K."/>
            <person name="Jayaseelan J.C."/>
            <person name="Lara F."/>
            <person name="Munidasa M."/>
            <person name="Palculict T."/>
            <person name="Patil S."/>
            <person name="Pu L.-L."/>
            <person name="Saada N."/>
            <person name="Tang L."/>
            <person name="Weissenberger G."/>
            <person name="Zhu Y."/>
            <person name="Hemphill L."/>
            <person name="Shang Y."/>
            <person name="Youmans B."/>
            <person name="Ayvaz T."/>
            <person name="Ross M."/>
            <person name="Santibanez J."/>
            <person name="Aqrawi P."/>
            <person name="Gross S."/>
            <person name="Joshi V."/>
            <person name="Fowler G."/>
            <person name="Nazareth L."/>
            <person name="Reid J."/>
            <person name="Worley K."/>
            <person name="Petrosino J."/>
            <person name="Highlander S."/>
            <person name="Gibbs R."/>
        </authorList>
    </citation>
    <scope>NUCLEOTIDE SEQUENCE [LARGE SCALE GENOMIC DNA]</scope>
    <source>
        <strain evidence="11 12">ATCC 700338</strain>
    </source>
</reference>
<evidence type="ECO:0000256" key="3">
    <source>
        <dbReference type="ARBA" id="ARBA00009948"/>
    </source>
</evidence>
<keyword evidence="7 9" id="KW-0057">Aromatic amino acid biosynthesis</keyword>
<dbReference type="HAMAP" id="MF_00210">
    <property type="entry name" value="EPSP_synth"/>
    <property type="match status" value="1"/>
</dbReference>
<feature type="binding site" evidence="9">
    <location>
        <position position="377"/>
    </location>
    <ligand>
        <name>phosphoenolpyruvate</name>
        <dbReference type="ChEBI" id="CHEBI:58702"/>
    </ligand>
</feature>
<evidence type="ECO:0000256" key="6">
    <source>
        <dbReference type="ARBA" id="ARBA00022679"/>
    </source>
</evidence>
<comment type="similarity">
    <text evidence="3 9">Belongs to the EPSP synthase family.</text>
</comment>
<feature type="binding site" evidence="9">
    <location>
        <position position="54"/>
    </location>
    <ligand>
        <name>3-phosphoshikimate</name>
        <dbReference type="ChEBI" id="CHEBI:145989"/>
    </ligand>
</feature>
<keyword evidence="4 9" id="KW-0963">Cytoplasm</keyword>
<feature type="binding site" evidence="9">
    <location>
        <position position="202"/>
    </location>
    <ligand>
        <name>3-phosphoshikimate</name>
        <dbReference type="ChEBI" id="CHEBI:145989"/>
    </ligand>
</feature>
<dbReference type="GO" id="GO:0008652">
    <property type="term" value="P:amino acid biosynthetic process"/>
    <property type="evidence" value="ECO:0007669"/>
    <property type="project" value="UniProtKB-KW"/>
</dbReference>
<evidence type="ECO:0000256" key="2">
    <source>
        <dbReference type="ARBA" id="ARBA00004811"/>
    </source>
</evidence>
<feature type="binding site" evidence="9">
    <location>
        <position position="55"/>
    </location>
    <ligand>
        <name>3-phosphoshikimate</name>
        <dbReference type="ChEBI" id="CHEBI:145989"/>
    </ligand>
</feature>
<comment type="subunit">
    <text evidence="9">Monomer.</text>
</comment>
<evidence type="ECO:0000259" key="10">
    <source>
        <dbReference type="Pfam" id="PF00275"/>
    </source>
</evidence>
<feature type="domain" description="Enolpyruvate transferase" evidence="10">
    <location>
        <begin position="40"/>
        <end position="455"/>
    </location>
</feature>
<dbReference type="UniPathway" id="UPA00053">
    <property type="reaction ID" value="UER00089"/>
</dbReference>
<dbReference type="InterPro" id="IPR036968">
    <property type="entry name" value="Enolpyruvate_Tfrase_sf"/>
</dbReference>
<keyword evidence="6 9" id="KW-0808">Transferase</keyword>
<dbReference type="InterPro" id="IPR006264">
    <property type="entry name" value="EPSP_synthase"/>
</dbReference>
<comment type="function">
    <text evidence="1 9">Catalyzes the transfer of the enolpyruvyl moiety of phosphoenolpyruvate (PEP) to the 5-hydroxyl of shikimate-3-phosphate (S3P) to produce enolpyruvyl shikimate-3-phosphate and inorganic phosphate.</text>
</comment>
<dbReference type="NCBIfam" id="TIGR01356">
    <property type="entry name" value="aroA"/>
    <property type="match status" value="1"/>
</dbReference>
<dbReference type="GO" id="GO:0009423">
    <property type="term" value="P:chorismate biosynthetic process"/>
    <property type="evidence" value="ECO:0007669"/>
    <property type="project" value="UniProtKB-UniRule"/>
</dbReference>
<dbReference type="PROSITE" id="PS00885">
    <property type="entry name" value="EPSP_SYNTHASE_2"/>
    <property type="match status" value="1"/>
</dbReference>
<organism evidence="11 12">
    <name type="scientific">Streptococcus equinus ATCC 700338</name>
    <dbReference type="NCBI Taxonomy" id="864569"/>
    <lineage>
        <taxon>Bacteria</taxon>
        <taxon>Bacillati</taxon>
        <taxon>Bacillota</taxon>
        <taxon>Bacilli</taxon>
        <taxon>Lactobacillales</taxon>
        <taxon>Streptococcaceae</taxon>
        <taxon>Streptococcus</taxon>
    </lineage>
</organism>
<keyword evidence="12" id="KW-1185">Reference proteome</keyword>
<dbReference type="PIRSF" id="PIRSF000505">
    <property type="entry name" value="EPSPS"/>
    <property type="match status" value="1"/>
</dbReference>
<protein>
    <recommendedName>
        <fullName evidence="9">3-phosphoshikimate 1-carboxyvinyltransferase</fullName>
        <ecNumber evidence="9">2.5.1.19</ecNumber>
    </recommendedName>
    <alternativeName>
        <fullName evidence="9">5-enolpyruvylshikimate-3-phosphate synthase</fullName>
        <shortName evidence="9">EPSP synthase</shortName>
        <shortName evidence="9">EPSPS</shortName>
    </alternativeName>
</protein>
<comment type="caution">
    <text evidence="11">The sequence shown here is derived from an EMBL/GenBank/DDBJ whole genome shotgun (WGS) entry which is preliminary data.</text>
</comment>
<feature type="binding site" evidence="9">
    <location>
        <position position="126"/>
    </location>
    <ligand>
        <name>phosphoenolpyruvate</name>
        <dbReference type="ChEBI" id="CHEBI:58702"/>
    </ligand>
</feature>
<comment type="catalytic activity">
    <reaction evidence="8">
        <text>3-phosphoshikimate + phosphoenolpyruvate = 5-O-(1-carboxyvinyl)-3-phosphoshikimate + phosphate</text>
        <dbReference type="Rhea" id="RHEA:21256"/>
        <dbReference type="ChEBI" id="CHEBI:43474"/>
        <dbReference type="ChEBI" id="CHEBI:57701"/>
        <dbReference type="ChEBI" id="CHEBI:58702"/>
        <dbReference type="ChEBI" id="CHEBI:145989"/>
        <dbReference type="EC" id="2.5.1.19"/>
    </reaction>
    <physiologicalReaction direction="left-to-right" evidence="8">
        <dbReference type="Rhea" id="RHEA:21257"/>
    </physiologicalReaction>
</comment>
<feature type="binding site" evidence="9">
    <location>
        <position position="200"/>
    </location>
    <ligand>
        <name>3-phosphoshikimate</name>
        <dbReference type="ChEBI" id="CHEBI:145989"/>
    </ligand>
</feature>
<feature type="binding site" evidence="9">
    <location>
        <position position="59"/>
    </location>
    <ligand>
        <name>3-phosphoshikimate</name>
        <dbReference type="ChEBI" id="CHEBI:145989"/>
    </ligand>
</feature>
<comment type="subcellular location">
    <subcellularLocation>
        <location evidence="9">Cytoplasm</location>
    </subcellularLocation>
</comment>
<dbReference type="InterPro" id="IPR023193">
    <property type="entry name" value="EPSP_synthase_CS"/>
</dbReference>
<dbReference type="SUPFAM" id="SSF55205">
    <property type="entry name" value="EPT/RTPC-like"/>
    <property type="match status" value="1"/>
</dbReference>
<feature type="binding site" evidence="9">
    <location>
        <position position="373"/>
    </location>
    <ligand>
        <name>3-phosphoshikimate</name>
        <dbReference type="ChEBI" id="CHEBI:145989"/>
    </ligand>
</feature>
<dbReference type="InterPro" id="IPR013792">
    <property type="entry name" value="RNA3'P_cycl/enolpyr_Trfase_a/b"/>
</dbReference>
<evidence type="ECO:0000256" key="1">
    <source>
        <dbReference type="ARBA" id="ARBA00002174"/>
    </source>
</evidence>
<feature type="active site" description="Proton acceptor" evidence="9">
    <location>
        <position position="346"/>
    </location>
</feature>
<accession>E0PEK2</accession>
<dbReference type="GO" id="GO:0009073">
    <property type="term" value="P:aromatic amino acid family biosynthetic process"/>
    <property type="evidence" value="ECO:0007669"/>
    <property type="project" value="UniProtKB-KW"/>
</dbReference>
<dbReference type="GO" id="GO:0003866">
    <property type="term" value="F:3-phosphoshikimate 1-carboxyvinyltransferase activity"/>
    <property type="evidence" value="ECO:0007669"/>
    <property type="project" value="UniProtKB-UniRule"/>
</dbReference>
<dbReference type="AlphaFoldDB" id="E0PEK2"/>
<dbReference type="InterPro" id="IPR001986">
    <property type="entry name" value="Enolpyruvate_Tfrase_dom"/>
</dbReference>
<name>E0PEK2_STREI</name>
<dbReference type="EC" id="2.5.1.19" evidence="9"/>
<evidence type="ECO:0000313" key="11">
    <source>
        <dbReference type="EMBL" id="EFM27179.1"/>
    </source>
</evidence>
<feature type="binding site" evidence="9">
    <location>
        <position position="202"/>
    </location>
    <ligand>
        <name>phosphoenolpyruvate</name>
        <dbReference type="ChEBI" id="CHEBI:58702"/>
    </ligand>
</feature>
<dbReference type="GO" id="GO:0005737">
    <property type="term" value="C:cytoplasm"/>
    <property type="evidence" value="ECO:0007669"/>
    <property type="project" value="UniProtKB-SubCell"/>
</dbReference>
<dbReference type="HOGENOM" id="CLU_024321_0_1_9"/>
<evidence type="ECO:0000256" key="7">
    <source>
        <dbReference type="ARBA" id="ARBA00023141"/>
    </source>
</evidence>
<feature type="binding site" evidence="9">
    <location>
        <position position="346"/>
    </location>
    <ligand>
        <name>3-phosphoshikimate</name>
        <dbReference type="ChEBI" id="CHEBI:145989"/>
    </ligand>
</feature>
<dbReference type="CDD" id="cd01556">
    <property type="entry name" value="EPSP_synthase"/>
    <property type="match status" value="1"/>
</dbReference>
<comment type="caution">
    <text evidence="9">Lacks conserved residue(s) required for the propagation of feature annotation.</text>
</comment>
<evidence type="ECO:0000313" key="12">
    <source>
        <dbReference type="Proteomes" id="UP000004290"/>
    </source>
</evidence>
<gene>
    <name evidence="9 11" type="primary">aroA</name>
    <name evidence="11" type="ORF">HMPREF9319_1314</name>
</gene>
<comment type="pathway">
    <text evidence="2 9">Metabolic intermediate biosynthesis; chorismate biosynthesis; chorismate from D-erythrose 4-phosphate and phosphoenolpyruvate: step 6/7.</text>
</comment>
<keyword evidence="5 9" id="KW-0028">Amino-acid biosynthesis</keyword>
<sequence length="461" mass="49947">MNLQAFVKSNFRELFKFSVILWYNRIKTIPWESCMKLLTNVSQLKGTLRVPGDKSISHRSIMFGSLAKGTTTVHDILRGEDVLSTMQVFRDLGVDIQDDGNIVTITGVGFDGLKAPKNKLDMGNSGTSIRLISGVLAGQDFTVEMFGDDSLSKRPMDRVTIPLRQMGVEVSGQTDRDLPPLTMRGSKALKPIHYQLPMASAQVKSALIFAALQADGESVIIEKEKTRNHTEDMIVQFGGAIDVNGKEIRIKGGQEFTGQDVVVPGDISSAAFWLVAGLIVPNAKVTLENVGINETRTGIIDVIKEMGGKMTILNVDEIAKSATITVETSELHGVEIGGEIIPRLIDELPIIALLATQANGTTIIRDAEELKVKETDRIQVVVDALNAMGADITPTDDGMIVKGKTPLHGSKVSTFGDHRIGMMTAVAALLVSDGDVELERAEAINTSYPSFFNDLEVLSRG</sequence>